<organism evidence="2 3">
    <name type="scientific">Orbilia javanica</name>
    <dbReference type="NCBI Taxonomy" id="47235"/>
    <lineage>
        <taxon>Eukaryota</taxon>
        <taxon>Fungi</taxon>
        <taxon>Dikarya</taxon>
        <taxon>Ascomycota</taxon>
        <taxon>Pezizomycotina</taxon>
        <taxon>Orbiliomycetes</taxon>
        <taxon>Orbiliales</taxon>
        <taxon>Orbiliaceae</taxon>
        <taxon>Orbilia</taxon>
    </lineage>
</organism>
<protein>
    <submittedName>
        <fullName evidence="2">Uncharacterized protein</fullName>
    </submittedName>
</protein>
<evidence type="ECO:0000313" key="3">
    <source>
        <dbReference type="Proteomes" id="UP001313282"/>
    </source>
</evidence>
<comment type="caution">
    <text evidence="2">The sequence shown here is derived from an EMBL/GenBank/DDBJ whole genome shotgun (WGS) entry which is preliminary data.</text>
</comment>
<sequence>MSEGMQGHITNDGIHNGCSPGTAVSRGDHSLLIKKENEYSKRNTGPMIQYRNNWNNQKEAVVKRKKRKYNYLLGGNTGMTPSGYAPFPRIGPSLSLHRNFLSLPNS</sequence>
<name>A0AAN8MYP1_9PEZI</name>
<evidence type="ECO:0000313" key="2">
    <source>
        <dbReference type="EMBL" id="KAK6357023.1"/>
    </source>
</evidence>
<accession>A0AAN8MYP1</accession>
<dbReference type="AlphaFoldDB" id="A0AAN8MYP1"/>
<gene>
    <name evidence="2" type="ORF">TWF718_001354</name>
</gene>
<dbReference type="EMBL" id="JAVHNR010000001">
    <property type="protein sequence ID" value="KAK6357023.1"/>
    <property type="molecule type" value="Genomic_DNA"/>
</dbReference>
<evidence type="ECO:0000256" key="1">
    <source>
        <dbReference type="SAM" id="MobiDB-lite"/>
    </source>
</evidence>
<proteinExistence type="predicted"/>
<feature type="region of interest" description="Disordered" evidence="1">
    <location>
        <begin position="1"/>
        <end position="27"/>
    </location>
</feature>
<dbReference type="Proteomes" id="UP001313282">
    <property type="component" value="Unassembled WGS sequence"/>
</dbReference>
<keyword evidence="3" id="KW-1185">Reference proteome</keyword>
<reference evidence="2 3" key="1">
    <citation type="submission" date="2019-10" db="EMBL/GenBank/DDBJ databases">
        <authorList>
            <person name="Palmer J.M."/>
        </authorList>
    </citation>
    <scope>NUCLEOTIDE SEQUENCE [LARGE SCALE GENOMIC DNA]</scope>
    <source>
        <strain evidence="2 3">TWF718</strain>
    </source>
</reference>